<evidence type="ECO:0000256" key="9">
    <source>
        <dbReference type="ARBA" id="ARBA00022776"/>
    </source>
</evidence>
<dbReference type="AlphaFoldDB" id="A0AAV7E5B9"/>
<keyword evidence="19" id="KW-1185">Reference proteome</keyword>
<dbReference type="PANTHER" id="PTHR15189:SF7">
    <property type="entry name" value="BRISC AND BRCA1-A COMPLEX MEMBER 2"/>
    <property type="match status" value="1"/>
</dbReference>
<dbReference type="GO" id="GO:0006302">
    <property type="term" value="P:double-strand break repair"/>
    <property type="evidence" value="ECO:0007669"/>
    <property type="project" value="TreeGrafter"/>
</dbReference>
<evidence type="ECO:0000256" key="16">
    <source>
        <dbReference type="ARBA" id="ARBA00032491"/>
    </source>
</evidence>
<name>A0AAV7E5B9_ARIFI</name>
<sequence length="375" mass="42867">MSIDNLPPLVTAQLEYLLAHSPLTVKVDQIWSGCQNSLYSDRFSLLIPFCLDYVKWDVIYNAQYPLAAPDITFAPEDDDFHPLLMIDYGEGGNKTSKSSLFAWNSKDPTKLMTLIHELRDLYMAFQRKRVEEFDDARLKFEINTVLSREGIEVCLLSGPEKQQEVKFSVPVLDMNLNKLVHACPWRRQQKINLQAVFPVSRNYLNPPPPRVKLVASSELKALFSVDDVKLPSWVDGMCMAEYLPALEDNLGAQILEAVASLGARRRFIEALAPYFGRPLEADPIFCRTATVLAISGVFTFLVHFFLPVQFPKQQPVLMLQSSQHFNGQLTPRMSPPLTDYPWSPRWDAPMMVERIRDFIVEECLNFKKFCNDAIL</sequence>
<gene>
    <name evidence="18" type="ORF">H6P81_018432</name>
</gene>
<evidence type="ECO:0000256" key="13">
    <source>
        <dbReference type="ARBA" id="ARBA00023242"/>
    </source>
</evidence>
<keyword evidence="13" id="KW-0539">Nucleus</keyword>
<dbReference type="EMBL" id="JAINDJ010000007">
    <property type="protein sequence ID" value="KAG9442578.1"/>
    <property type="molecule type" value="Genomic_DNA"/>
</dbReference>
<dbReference type="Proteomes" id="UP000825729">
    <property type="component" value="Unassembled WGS sequence"/>
</dbReference>
<proteinExistence type="inferred from homology"/>
<reference evidence="18 19" key="1">
    <citation type="submission" date="2021-07" db="EMBL/GenBank/DDBJ databases">
        <title>The Aristolochia fimbriata genome: insights into angiosperm evolution, floral development and chemical biosynthesis.</title>
        <authorList>
            <person name="Jiao Y."/>
        </authorList>
    </citation>
    <scope>NUCLEOTIDE SEQUENCE [LARGE SCALE GENOMIC DNA]</scope>
    <source>
        <strain evidence="18">IBCAS-2021</strain>
        <tissue evidence="18">Leaf</tissue>
    </source>
</reference>
<keyword evidence="5" id="KW-0132">Cell division</keyword>
<keyword evidence="14" id="KW-0131">Cell cycle</keyword>
<keyword evidence="8" id="KW-0227">DNA damage</keyword>
<evidence type="ECO:0000256" key="10">
    <source>
        <dbReference type="ARBA" id="ARBA00022786"/>
    </source>
</evidence>
<comment type="caution">
    <text evidence="18">The sequence shown here is derived from an EMBL/GenBank/DDBJ whole genome shotgun (WGS) entry which is preliminary data.</text>
</comment>
<dbReference type="GO" id="GO:0005737">
    <property type="term" value="C:cytoplasm"/>
    <property type="evidence" value="ECO:0007669"/>
    <property type="project" value="UniProtKB-SubCell"/>
</dbReference>
<dbReference type="Pfam" id="PF06113">
    <property type="entry name" value="BRE"/>
    <property type="match status" value="1"/>
</dbReference>
<keyword evidence="6" id="KW-0053">Apoptosis</keyword>
<organism evidence="18 19">
    <name type="scientific">Aristolochia fimbriata</name>
    <name type="common">White veined hardy Dutchman's pipe vine</name>
    <dbReference type="NCBI Taxonomy" id="158543"/>
    <lineage>
        <taxon>Eukaryota</taxon>
        <taxon>Viridiplantae</taxon>
        <taxon>Streptophyta</taxon>
        <taxon>Embryophyta</taxon>
        <taxon>Tracheophyta</taxon>
        <taxon>Spermatophyta</taxon>
        <taxon>Magnoliopsida</taxon>
        <taxon>Magnoliidae</taxon>
        <taxon>Piperales</taxon>
        <taxon>Aristolochiaceae</taxon>
        <taxon>Aristolochia</taxon>
    </lineage>
</organism>
<protein>
    <recommendedName>
        <fullName evidence="3">BRISC and BRCA1-A complex member 2</fullName>
    </recommendedName>
    <alternativeName>
        <fullName evidence="16">BRCA1-A complex subunit BRE</fullName>
    </alternativeName>
    <alternativeName>
        <fullName evidence="17">BRCA1/BRCA2-containing complex subunit 45</fullName>
    </alternativeName>
</protein>
<keyword evidence="12" id="KW-0234">DNA repair</keyword>
<evidence type="ECO:0000256" key="8">
    <source>
        <dbReference type="ARBA" id="ARBA00022763"/>
    </source>
</evidence>
<evidence type="ECO:0000256" key="5">
    <source>
        <dbReference type="ARBA" id="ARBA00022618"/>
    </source>
</evidence>
<evidence type="ECO:0000256" key="12">
    <source>
        <dbReference type="ARBA" id="ARBA00023204"/>
    </source>
</evidence>
<dbReference type="GO" id="GO:0006325">
    <property type="term" value="P:chromatin organization"/>
    <property type="evidence" value="ECO:0007669"/>
    <property type="project" value="UniProtKB-KW"/>
</dbReference>
<evidence type="ECO:0000256" key="14">
    <source>
        <dbReference type="ARBA" id="ARBA00023306"/>
    </source>
</evidence>
<evidence type="ECO:0000256" key="17">
    <source>
        <dbReference type="ARBA" id="ARBA00032630"/>
    </source>
</evidence>
<evidence type="ECO:0000256" key="4">
    <source>
        <dbReference type="ARBA" id="ARBA00022490"/>
    </source>
</evidence>
<dbReference type="InterPro" id="IPR010358">
    <property type="entry name" value="BRE"/>
</dbReference>
<evidence type="ECO:0000256" key="3">
    <source>
        <dbReference type="ARBA" id="ARBA00019438"/>
    </source>
</evidence>
<dbReference type="GO" id="GO:0070552">
    <property type="term" value="C:BRISC complex"/>
    <property type="evidence" value="ECO:0007669"/>
    <property type="project" value="InterPro"/>
</dbReference>
<accession>A0AAV7E5B9</accession>
<evidence type="ECO:0000256" key="11">
    <source>
        <dbReference type="ARBA" id="ARBA00022853"/>
    </source>
</evidence>
<comment type="subcellular location">
    <subcellularLocation>
        <location evidence="2">Cytoplasm</location>
    </subcellularLocation>
    <subcellularLocation>
        <location evidence="1">Nucleus</location>
    </subcellularLocation>
</comment>
<keyword evidence="4" id="KW-0963">Cytoplasm</keyword>
<keyword evidence="9" id="KW-0498">Mitosis</keyword>
<keyword evidence="7" id="KW-0677">Repeat</keyword>
<keyword evidence="10" id="KW-0833">Ubl conjugation pathway</keyword>
<evidence type="ECO:0000256" key="7">
    <source>
        <dbReference type="ARBA" id="ARBA00022737"/>
    </source>
</evidence>
<dbReference type="PANTHER" id="PTHR15189">
    <property type="entry name" value="BRISC AND BRCA1-A COMPLEX MEMBER 2"/>
    <property type="match status" value="1"/>
</dbReference>
<evidence type="ECO:0000256" key="6">
    <source>
        <dbReference type="ARBA" id="ARBA00022703"/>
    </source>
</evidence>
<dbReference type="GO" id="GO:0051301">
    <property type="term" value="P:cell division"/>
    <property type="evidence" value="ECO:0007669"/>
    <property type="project" value="UniProtKB-KW"/>
</dbReference>
<evidence type="ECO:0000313" key="19">
    <source>
        <dbReference type="Proteomes" id="UP000825729"/>
    </source>
</evidence>
<evidence type="ECO:0000256" key="1">
    <source>
        <dbReference type="ARBA" id="ARBA00004123"/>
    </source>
</evidence>
<keyword evidence="11" id="KW-0156">Chromatin regulator</keyword>
<evidence type="ECO:0000256" key="15">
    <source>
        <dbReference type="ARBA" id="ARBA00025766"/>
    </source>
</evidence>
<evidence type="ECO:0000256" key="2">
    <source>
        <dbReference type="ARBA" id="ARBA00004496"/>
    </source>
</evidence>
<evidence type="ECO:0000313" key="18">
    <source>
        <dbReference type="EMBL" id="KAG9442578.1"/>
    </source>
</evidence>
<comment type="similarity">
    <text evidence="15">Belongs to the BABAM2 family.</text>
</comment>